<dbReference type="Proteomes" id="UP001597509">
    <property type="component" value="Unassembled WGS sequence"/>
</dbReference>
<evidence type="ECO:0000313" key="2">
    <source>
        <dbReference type="EMBL" id="MFD2905945.1"/>
    </source>
</evidence>
<accession>A0ABW5Z0L7</accession>
<proteinExistence type="predicted"/>
<reference evidence="3" key="1">
    <citation type="journal article" date="2019" name="Int. J. Syst. Evol. Microbiol.">
        <title>The Global Catalogue of Microorganisms (GCM) 10K type strain sequencing project: providing services to taxonomists for standard genome sequencing and annotation.</title>
        <authorList>
            <consortium name="The Broad Institute Genomics Platform"/>
            <consortium name="The Broad Institute Genome Sequencing Center for Infectious Disease"/>
            <person name="Wu L."/>
            <person name="Ma J."/>
        </authorList>
    </citation>
    <scope>NUCLEOTIDE SEQUENCE [LARGE SCALE GENOMIC DNA]</scope>
    <source>
        <strain evidence="3">KCTC 22209</strain>
    </source>
</reference>
<protein>
    <submittedName>
        <fullName evidence="2">Uncharacterized protein</fullName>
    </submittedName>
</protein>
<sequence length="173" mass="20095">MKRFVANGSYFFNNMFYVYLLLTALILVSGFYYWRRSRLSAEFLKRAALQVHYRFHHLENDEREYGKSKNGALLLKVKRTDQDTRNIVVKDVIMDHACLSVSLDQIIMITFPADSNQAYEASVRFRIRGAVRKPDFLSHHHATVIGYITSEKSGRVPFRIKVGMLEAEQVSQV</sequence>
<feature type="transmembrane region" description="Helical" evidence="1">
    <location>
        <begin position="16"/>
        <end position="34"/>
    </location>
</feature>
<evidence type="ECO:0000313" key="3">
    <source>
        <dbReference type="Proteomes" id="UP001597509"/>
    </source>
</evidence>
<gene>
    <name evidence="2" type="ORF">ACFS6I_18595</name>
</gene>
<keyword evidence="3" id="KW-1185">Reference proteome</keyword>
<keyword evidence="1" id="KW-0812">Transmembrane</keyword>
<evidence type="ECO:0000256" key="1">
    <source>
        <dbReference type="SAM" id="Phobius"/>
    </source>
</evidence>
<organism evidence="2 3">
    <name type="scientific">Sphingobacterium anhuiense</name>
    <dbReference type="NCBI Taxonomy" id="493780"/>
    <lineage>
        <taxon>Bacteria</taxon>
        <taxon>Pseudomonadati</taxon>
        <taxon>Bacteroidota</taxon>
        <taxon>Sphingobacteriia</taxon>
        <taxon>Sphingobacteriales</taxon>
        <taxon>Sphingobacteriaceae</taxon>
        <taxon>Sphingobacterium</taxon>
    </lineage>
</organism>
<dbReference type="RefSeq" id="WP_380922901.1">
    <property type="nucleotide sequence ID" value="NZ_JBHUPE010000007.1"/>
</dbReference>
<comment type="caution">
    <text evidence="2">The sequence shown here is derived from an EMBL/GenBank/DDBJ whole genome shotgun (WGS) entry which is preliminary data.</text>
</comment>
<keyword evidence="1" id="KW-1133">Transmembrane helix</keyword>
<dbReference type="EMBL" id="JBHUPE010000007">
    <property type="protein sequence ID" value="MFD2905945.1"/>
    <property type="molecule type" value="Genomic_DNA"/>
</dbReference>
<name>A0ABW5Z0L7_9SPHI</name>
<keyword evidence="1" id="KW-0472">Membrane</keyword>